<dbReference type="AlphaFoldDB" id="A0A369AQT6"/>
<proteinExistence type="predicted"/>
<dbReference type="InterPro" id="IPR036291">
    <property type="entry name" value="NAD(P)-bd_dom_sf"/>
</dbReference>
<dbReference type="Pfam" id="PF01262">
    <property type="entry name" value="AlaDh_PNT_C"/>
    <property type="match status" value="1"/>
</dbReference>
<dbReference type="InterPro" id="IPR007886">
    <property type="entry name" value="AlaDH/PNT_N"/>
</dbReference>
<dbReference type="GO" id="GO:0006524">
    <property type="term" value="P:alanine catabolic process"/>
    <property type="evidence" value="ECO:0007669"/>
    <property type="project" value="TreeGrafter"/>
</dbReference>
<feature type="domain" description="Alanine dehydrogenase/pyridine nucleotide transhydrogenase N-terminal" evidence="3">
    <location>
        <begin position="4"/>
        <end position="111"/>
    </location>
</feature>
<keyword evidence="5" id="KW-1185">Reference proteome</keyword>
<evidence type="ECO:0000313" key="4">
    <source>
        <dbReference type="EMBL" id="RST99392.1"/>
    </source>
</evidence>
<gene>
    <name evidence="4" type="ORF">CBF32_11655</name>
</gene>
<dbReference type="Pfam" id="PF05222">
    <property type="entry name" value="AlaDh_PNT_N"/>
    <property type="match status" value="1"/>
</dbReference>
<dbReference type="SUPFAM" id="SSF51735">
    <property type="entry name" value="NAD(P)-binding Rossmann-fold domains"/>
    <property type="match status" value="1"/>
</dbReference>
<evidence type="ECO:0000313" key="5">
    <source>
        <dbReference type="Proteomes" id="UP000288197"/>
    </source>
</evidence>
<dbReference type="GeneID" id="63147448"/>
<dbReference type="PANTHER" id="PTHR42795:SF1">
    <property type="entry name" value="ALANINE DEHYDROGENASE"/>
    <property type="match status" value="1"/>
</dbReference>
<sequence length="314" mass="35492">MKLGFIKSDFTNEQRVPLLPKDIKDFQNELYIETGFGESLNIPDQAYRDKNVTVLNRKDIFKTCDGIFSLKLIQPNDYPLIRNGQIIIGWTHPKGSGQSFMKNQAIPKELIVVDLDNIKPTVFFKNHEYPLNSIPSNFIYQNSFYAGYAGTIHALISYGFFPDEQTKIAVLGSGNVSQGSFHAISKFSSNVRLFYRKTMPLFKEQLGEFDIIINGIEVGENGRSIISKNEQKKLKNNCFIIDAAADAGNAIEGTHATNIESPIYNENGHTFYVVPNTPSIAYRNISKIISQQFSQHIYSKDISQFITITHTENN</sequence>
<evidence type="ECO:0000259" key="2">
    <source>
        <dbReference type="SMART" id="SM01002"/>
    </source>
</evidence>
<accession>A0A369AQT6</accession>
<dbReference type="RefSeq" id="WP_114290463.1">
    <property type="nucleotide sequence ID" value="NZ_CP081459.1"/>
</dbReference>
<evidence type="ECO:0000259" key="3">
    <source>
        <dbReference type="SMART" id="SM01003"/>
    </source>
</evidence>
<feature type="domain" description="Alanine dehydrogenase/pyridine nucleotide transhydrogenase NAD(H)-binding" evidence="2">
    <location>
        <begin position="154"/>
        <end position="273"/>
    </location>
</feature>
<evidence type="ECO:0000256" key="1">
    <source>
        <dbReference type="ARBA" id="ARBA00023002"/>
    </source>
</evidence>
<dbReference type="Gene3D" id="3.40.50.720">
    <property type="entry name" value="NAD(P)-binding Rossmann-like Domain"/>
    <property type="match status" value="3"/>
</dbReference>
<dbReference type="SMART" id="SM01003">
    <property type="entry name" value="AlaDh_PNT_N"/>
    <property type="match status" value="1"/>
</dbReference>
<dbReference type="GO" id="GO:0000286">
    <property type="term" value="F:alanine dehydrogenase activity"/>
    <property type="evidence" value="ECO:0007669"/>
    <property type="project" value="TreeGrafter"/>
</dbReference>
<dbReference type="EMBL" id="NGJX01000015">
    <property type="protein sequence ID" value="RST99392.1"/>
    <property type="molecule type" value="Genomic_DNA"/>
</dbReference>
<comment type="caution">
    <text evidence="4">The sequence shown here is derived from an EMBL/GenBank/DDBJ whole genome shotgun (WGS) entry which is preliminary data.</text>
</comment>
<organism evidence="4 5">
    <name type="scientific">Vagococcus fluvialis</name>
    <dbReference type="NCBI Taxonomy" id="2738"/>
    <lineage>
        <taxon>Bacteria</taxon>
        <taxon>Bacillati</taxon>
        <taxon>Bacillota</taxon>
        <taxon>Bacilli</taxon>
        <taxon>Lactobacillales</taxon>
        <taxon>Enterococcaceae</taxon>
        <taxon>Vagococcus</taxon>
    </lineage>
</organism>
<dbReference type="Proteomes" id="UP000288197">
    <property type="component" value="Unassembled WGS sequence"/>
</dbReference>
<dbReference type="GO" id="GO:0005886">
    <property type="term" value="C:plasma membrane"/>
    <property type="evidence" value="ECO:0007669"/>
    <property type="project" value="TreeGrafter"/>
</dbReference>
<dbReference type="OrthoDB" id="9804592at2"/>
<protein>
    <submittedName>
        <fullName evidence="4">N(5)-(Carboxyethyl)ornithine synthase</fullName>
    </submittedName>
</protein>
<dbReference type="SUPFAM" id="SSF52283">
    <property type="entry name" value="Formate/glycerate dehydrogenase catalytic domain-like"/>
    <property type="match status" value="1"/>
</dbReference>
<name>A0A369AQT6_9ENTE</name>
<dbReference type="InterPro" id="IPR007698">
    <property type="entry name" value="AlaDH/PNT_NAD(H)-bd"/>
</dbReference>
<keyword evidence="1" id="KW-0560">Oxidoreductase</keyword>
<dbReference type="SMART" id="SM01002">
    <property type="entry name" value="AlaDh_PNT_C"/>
    <property type="match status" value="1"/>
</dbReference>
<dbReference type="PANTHER" id="PTHR42795">
    <property type="entry name" value="ALANINE DEHYDROGENASE"/>
    <property type="match status" value="1"/>
</dbReference>
<reference evidence="4 5" key="1">
    <citation type="submission" date="2017-05" db="EMBL/GenBank/DDBJ databases">
        <title>Vagococcus spp. assemblies.</title>
        <authorList>
            <person name="Gulvik C.A."/>
        </authorList>
    </citation>
    <scope>NUCLEOTIDE SEQUENCE [LARGE SCALE GENOMIC DNA]</scope>
    <source>
        <strain evidence="4 5">NCFB 2497</strain>
    </source>
</reference>